<comment type="caution">
    <text evidence="2">The sequence shown here is derived from an EMBL/GenBank/DDBJ whole genome shotgun (WGS) entry which is preliminary data.</text>
</comment>
<dbReference type="InterPro" id="IPR002559">
    <property type="entry name" value="Transposase_11"/>
</dbReference>
<dbReference type="Proteomes" id="UP001150259">
    <property type="component" value="Unassembled WGS sequence"/>
</dbReference>
<organism evidence="2 3">
    <name type="scientific">Intrasporangium calvum</name>
    <dbReference type="NCBI Taxonomy" id="53358"/>
    <lineage>
        <taxon>Bacteria</taxon>
        <taxon>Bacillati</taxon>
        <taxon>Actinomycetota</taxon>
        <taxon>Actinomycetes</taxon>
        <taxon>Micrococcales</taxon>
        <taxon>Intrasporangiaceae</taxon>
        <taxon>Intrasporangium</taxon>
    </lineage>
</organism>
<gene>
    <name evidence="2" type="ORF">OO014_12395</name>
</gene>
<keyword evidence="3" id="KW-1185">Reference proteome</keyword>
<dbReference type="RefSeq" id="WP_272462634.1">
    <property type="nucleotide sequence ID" value="NZ_JAPFQL010000051.1"/>
</dbReference>
<reference evidence="2 3" key="1">
    <citation type="submission" date="2022-11" db="EMBL/GenBank/DDBJ databases">
        <title>Anaerobic phenanthrene biodegradation by a DNRA strain PheN6.</title>
        <authorList>
            <person name="Zhang Z."/>
        </authorList>
    </citation>
    <scope>NUCLEOTIDE SEQUENCE [LARGE SCALE GENOMIC DNA]</scope>
    <source>
        <strain evidence="2 3">PheN6</strain>
    </source>
</reference>
<name>A0ABT5GII1_9MICO</name>
<evidence type="ECO:0000313" key="3">
    <source>
        <dbReference type="Proteomes" id="UP001150259"/>
    </source>
</evidence>
<dbReference type="EMBL" id="JAPFQL010000051">
    <property type="protein sequence ID" value="MDC5698060.1"/>
    <property type="molecule type" value="Genomic_DNA"/>
</dbReference>
<dbReference type="InterPro" id="IPR012337">
    <property type="entry name" value="RNaseH-like_sf"/>
</dbReference>
<accession>A0ABT5GII1</accession>
<evidence type="ECO:0000259" key="1">
    <source>
        <dbReference type="Pfam" id="PF01609"/>
    </source>
</evidence>
<evidence type="ECO:0000313" key="2">
    <source>
        <dbReference type="EMBL" id="MDC5698060.1"/>
    </source>
</evidence>
<dbReference type="Pfam" id="PF01609">
    <property type="entry name" value="DDE_Tnp_1"/>
    <property type="match status" value="1"/>
</dbReference>
<dbReference type="InterPro" id="IPR047654">
    <property type="entry name" value="IS1634_transpos"/>
</dbReference>
<sequence>MGSFVRRGKTASGAIAVQIVHKRGRRVVGIEHVGSAHDEGQLALLLEAARVRLNAGQQELPLESASGAGRPAGAPVVTGTASLLVWEALASVYSFLGFERVGDDAFRSLVLGRIIEPTSKVDTLRVLAELGVPVPSRSTVTRCVKRVTERDYRARIVDACYAHATRTGALALVLYDLTTLHFETDQEDSLRKVGMSKERRVDPQVTVGLLTDATGFPLDVHLFEGNKAETKTLIPVLSAFRARHGAEDIVVVADAGMLSAANLLALEDAGFEFIVGSRISKAPYDLAEQFETRGNHFADGQTIETTRTMGRGADKRDRRVVYQWSFKRYQHDNRAINKMVERAEKVADGSRPLKKDRFVKFTDTATVVDWSLVERARYLAGLKGFVTNIPEATMTGAQVIAAYHDLYQVERSFRMAKSDLAARPMYHRARPSIEAHLTIVFAALAVSREAQTRTGLSIKKILQILRPLRSATIALNGQEVTAPPLIPDDAQQVIDDLARGGH</sequence>
<dbReference type="SUPFAM" id="SSF53098">
    <property type="entry name" value="Ribonuclease H-like"/>
    <property type="match status" value="1"/>
</dbReference>
<dbReference type="NCBIfam" id="NF033559">
    <property type="entry name" value="transpos_IS1634"/>
    <property type="match status" value="1"/>
</dbReference>
<protein>
    <submittedName>
        <fullName evidence="2">IS1634 family transposase</fullName>
    </submittedName>
</protein>
<proteinExistence type="predicted"/>
<feature type="domain" description="Transposase IS4-like" evidence="1">
    <location>
        <begin position="174"/>
        <end position="444"/>
    </location>
</feature>